<gene>
    <name evidence="4" type="ORF">B0T26DRAFT_163603</name>
</gene>
<evidence type="ECO:0000313" key="4">
    <source>
        <dbReference type="EMBL" id="KAK0728212.1"/>
    </source>
</evidence>
<name>A0AA40E7S0_9PEZI</name>
<evidence type="ECO:0000256" key="3">
    <source>
        <dbReference type="SAM" id="SignalP"/>
    </source>
</evidence>
<evidence type="ECO:0000313" key="5">
    <source>
        <dbReference type="Proteomes" id="UP001172101"/>
    </source>
</evidence>
<reference evidence="4" key="1">
    <citation type="submission" date="2023-06" db="EMBL/GenBank/DDBJ databases">
        <title>Genome-scale phylogeny and comparative genomics of the fungal order Sordariales.</title>
        <authorList>
            <consortium name="Lawrence Berkeley National Laboratory"/>
            <person name="Hensen N."/>
            <person name="Bonometti L."/>
            <person name="Westerberg I."/>
            <person name="Brannstrom I.O."/>
            <person name="Guillou S."/>
            <person name="Cros-Aarteil S."/>
            <person name="Calhoun S."/>
            <person name="Haridas S."/>
            <person name="Kuo A."/>
            <person name="Mondo S."/>
            <person name="Pangilinan J."/>
            <person name="Riley R."/>
            <person name="LaButti K."/>
            <person name="Andreopoulos B."/>
            <person name="Lipzen A."/>
            <person name="Chen C."/>
            <person name="Yanf M."/>
            <person name="Daum C."/>
            <person name="Ng V."/>
            <person name="Clum A."/>
            <person name="Steindorff A."/>
            <person name="Ohm R."/>
            <person name="Martin F."/>
            <person name="Silar P."/>
            <person name="Natvig D."/>
            <person name="Lalanne C."/>
            <person name="Gautier V."/>
            <person name="Ament-velasquez S.L."/>
            <person name="Kruys A."/>
            <person name="Hutchinson M.I."/>
            <person name="Powell A.J."/>
            <person name="Barry K."/>
            <person name="Miller A.N."/>
            <person name="Grigoriev I.V."/>
            <person name="Debuchy R."/>
            <person name="Gladieux P."/>
            <person name="Thoren M.H."/>
            <person name="Johannesson H."/>
        </authorList>
    </citation>
    <scope>NUCLEOTIDE SEQUENCE</scope>
    <source>
        <strain evidence="4">SMH2392-1A</strain>
    </source>
</reference>
<dbReference type="EMBL" id="JAUIRO010000002">
    <property type="protein sequence ID" value="KAK0728212.1"/>
    <property type="molecule type" value="Genomic_DNA"/>
</dbReference>
<dbReference type="CDD" id="cd12087">
    <property type="entry name" value="TM_EGFR-like"/>
    <property type="match status" value="1"/>
</dbReference>
<keyword evidence="5" id="KW-1185">Reference proteome</keyword>
<feature type="signal peptide" evidence="3">
    <location>
        <begin position="1"/>
        <end position="22"/>
    </location>
</feature>
<dbReference type="Proteomes" id="UP001172101">
    <property type="component" value="Unassembled WGS sequence"/>
</dbReference>
<dbReference type="RefSeq" id="XP_060301067.1">
    <property type="nucleotide sequence ID" value="XM_060433515.1"/>
</dbReference>
<keyword evidence="2" id="KW-0812">Transmembrane</keyword>
<sequence>MHYSRWCQVLVAWPILCHWGLALQVSSDSACASSCLSVTLGQPGANPRALADQPLACTDKEFDSSPNGRAFQSCINCLQTSTSVTGAKSDLYWFVYSLRSTLDSCLFSTQNETKLPTSCAADSQCGGLRDSFADAPLSSSLPELQYCVKGDSSFQQQATSCSKCLRNNGQAYMSNFLTAFDAGCSQVQTSGSSLGIKGPLFSTEEVTTPSNPTQSVASNDNPLTTVTVVTISAGSSLLVISVVALIIMFFRRRSRIAKRKSFGNYIPNSPISKANFTHASHAETHGLAELGITGIGYNRQQTVQDPAAANNGRLVAGRRYTGPPRRRPNPPDTRAVRRPPPIYLSPTGEPWVRVPPPRAPLPPPPPSTSRLTARSSTSVTSPRPLHRPSREFSFQFPSPPTYEHLPTSLALVTSPRLRGWTMSSDASRHFETPLGIVQPSSPATSPQGLWRPSLELKSG</sequence>
<proteinExistence type="predicted"/>
<feature type="chain" id="PRO_5041263341" description="LPXTG-domain-containing protein" evidence="3">
    <location>
        <begin position="23"/>
        <end position="459"/>
    </location>
</feature>
<feature type="transmembrane region" description="Helical" evidence="2">
    <location>
        <begin position="228"/>
        <end position="250"/>
    </location>
</feature>
<evidence type="ECO:0000256" key="1">
    <source>
        <dbReference type="SAM" id="MobiDB-lite"/>
    </source>
</evidence>
<keyword evidence="2" id="KW-0472">Membrane</keyword>
<dbReference type="AlphaFoldDB" id="A0AA40E7S0"/>
<comment type="caution">
    <text evidence="4">The sequence shown here is derived from an EMBL/GenBank/DDBJ whole genome shotgun (WGS) entry which is preliminary data.</text>
</comment>
<keyword evidence="2" id="KW-1133">Transmembrane helix</keyword>
<feature type="compositionally biased region" description="Pro residues" evidence="1">
    <location>
        <begin position="353"/>
        <end position="367"/>
    </location>
</feature>
<feature type="region of interest" description="Disordered" evidence="1">
    <location>
        <begin position="433"/>
        <end position="459"/>
    </location>
</feature>
<accession>A0AA40E7S0</accession>
<evidence type="ECO:0000256" key="2">
    <source>
        <dbReference type="SAM" id="Phobius"/>
    </source>
</evidence>
<feature type="region of interest" description="Disordered" evidence="1">
    <location>
        <begin position="304"/>
        <end position="390"/>
    </location>
</feature>
<keyword evidence="3" id="KW-0732">Signal</keyword>
<organism evidence="4 5">
    <name type="scientific">Lasiosphaeria miniovina</name>
    <dbReference type="NCBI Taxonomy" id="1954250"/>
    <lineage>
        <taxon>Eukaryota</taxon>
        <taxon>Fungi</taxon>
        <taxon>Dikarya</taxon>
        <taxon>Ascomycota</taxon>
        <taxon>Pezizomycotina</taxon>
        <taxon>Sordariomycetes</taxon>
        <taxon>Sordariomycetidae</taxon>
        <taxon>Sordariales</taxon>
        <taxon>Lasiosphaeriaceae</taxon>
        <taxon>Lasiosphaeria</taxon>
    </lineage>
</organism>
<protein>
    <recommendedName>
        <fullName evidence="6">LPXTG-domain-containing protein</fullName>
    </recommendedName>
</protein>
<dbReference type="GeneID" id="85316786"/>
<evidence type="ECO:0008006" key="6">
    <source>
        <dbReference type="Google" id="ProtNLM"/>
    </source>
</evidence>
<feature type="compositionally biased region" description="Polar residues" evidence="1">
    <location>
        <begin position="438"/>
        <end position="447"/>
    </location>
</feature>
<feature type="compositionally biased region" description="Low complexity" evidence="1">
    <location>
        <begin position="368"/>
        <end position="381"/>
    </location>
</feature>